<dbReference type="EMBL" id="JASHID010000022">
    <property type="protein sequence ID" value="MDI9867021.1"/>
    <property type="molecule type" value="Genomic_DNA"/>
</dbReference>
<dbReference type="InterPro" id="IPR036116">
    <property type="entry name" value="FN3_sf"/>
</dbReference>
<dbReference type="SUPFAM" id="SSF49265">
    <property type="entry name" value="Fibronectin type III"/>
    <property type="match status" value="1"/>
</dbReference>
<proteinExistence type="predicted"/>
<reference evidence="3 4" key="1">
    <citation type="submission" date="2023-05" db="EMBL/GenBank/DDBJ databases">
        <title>Novel species of genus Flectobacillus isolated from stream in China.</title>
        <authorList>
            <person name="Lu H."/>
        </authorList>
    </citation>
    <scope>NUCLEOTIDE SEQUENCE [LARGE SCALE GENOMIC DNA]</scope>
    <source>
        <strain evidence="3 4">DC10W</strain>
    </source>
</reference>
<evidence type="ECO:0000259" key="2">
    <source>
        <dbReference type="PROSITE" id="PS50853"/>
    </source>
</evidence>
<dbReference type="Proteomes" id="UP001236569">
    <property type="component" value="Unassembled WGS sequence"/>
</dbReference>
<dbReference type="RefSeq" id="WP_283371733.1">
    <property type="nucleotide sequence ID" value="NZ_JASHID010000022.1"/>
</dbReference>
<dbReference type="InterPro" id="IPR013783">
    <property type="entry name" value="Ig-like_fold"/>
</dbReference>
<dbReference type="Gene3D" id="2.60.40.10">
    <property type="entry name" value="Immunoglobulins"/>
    <property type="match status" value="3"/>
</dbReference>
<feature type="chain" id="PRO_5047099009" description="Fibronectin type-III domain-containing protein" evidence="1">
    <location>
        <begin position="22"/>
        <end position="727"/>
    </location>
</feature>
<feature type="domain" description="Fibronectin type-III" evidence="2">
    <location>
        <begin position="529"/>
        <end position="628"/>
    </location>
</feature>
<sequence>MKKLYYLYILLASSLSLISQAQSQEVAMALPSPKGVYIRLNTDYISGTTLGKSKYVIKRKKITESTSKIVGQMQLARDYNDFIRMVGRKSLKDFEKMKKFYGASETMAFLYSSPSYKSVAAFSELKIEFLQAFGFAFLDSTAQKNELYDYEVAEVLDNKQEKRISTLNVFNNPKNFALKQYSPQINKIIGTDSSVIFEWKITSPAYVDNSAASVKLGEQIEQAFLAKSNQSTQRIDESAYANVKKIYLENESLLSIYPTDDFTTRYSVYFRKNGSTQWQFLEKNVANSNSTGSYILTARVLGKRDDLVETIVIPEDFVYNTGDTSKIARGVIAHNGSVELIYGVKSTDSTNAIILQWKKLADKPYYAGIEIAKSAGNEEPKVIQILPITASKFVDTDVFPAGQMFKYFVRPIFIPFQELKQEIPATTTMTCGKFSKPTPPFNLSVKADGSNAKLKWEVADEKAGHSYFVYRGTSPKNMIPIRSAVKEKAYLDTTSYLTGRTTYYYAIMAVNVTQDTSDLSPYVMYTPTKPESVQSPSNIGFEVINEKAHLSWNDVRLNDDYIGGYVLQRKKKGDTSFKNIHSMILSTSNFVDESFELGDSYLYRVASVTIKGDTSYFSPEVTVQTPKLKKQIDGISGIGLSNLSESIKVSWPSVEIGTVKGYKVYRKLPTEINFKLIGSVAGGNFEFQDKNVKSDIVYVYTVTKIDESNTESTVQERKSIYREKVRK</sequence>
<dbReference type="InterPro" id="IPR003961">
    <property type="entry name" value="FN3_dom"/>
</dbReference>
<accession>A0ABT6YTW9</accession>
<protein>
    <recommendedName>
        <fullName evidence="2">Fibronectin type-III domain-containing protein</fullName>
    </recommendedName>
</protein>
<keyword evidence="4" id="KW-1185">Reference proteome</keyword>
<keyword evidence="1" id="KW-0732">Signal</keyword>
<feature type="signal peptide" evidence="1">
    <location>
        <begin position="1"/>
        <end position="21"/>
    </location>
</feature>
<comment type="caution">
    <text evidence="3">The sequence shown here is derived from an EMBL/GenBank/DDBJ whole genome shotgun (WGS) entry which is preliminary data.</text>
</comment>
<evidence type="ECO:0000313" key="3">
    <source>
        <dbReference type="EMBL" id="MDI9867021.1"/>
    </source>
</evidence>
<gene>
    <name evidence="3" type="ORF">QM480_21960</name>
</gene>
<name>A0ABT6YTW9_9BACT</name>
<organism evidence="3 4">
    <name type="scientific">Flectobacillus longus</name>
    <dbReference type="NCBI Taxonomy" id="2984207"/>
    <lineage>
        <taxon>Bacteria</taxon>
        <taxon>Pseudomonadati</taxon>
        <taxon>Bacteroidota</taxon>
        <taxon>Cytophagia</taxon>
        <taxon>Cytophagales</taxon>
        <taxon>Flectobacillaceae</taxon>
        <taxon>Flectobacillus</taxon>
    </lineage>
</organism>
<evidence type="ECO:0000313" key="4">
    <source>
        <dbReference type="Proteomes" id="UP001236569"/>
    </source>
</evidence>
<dbReference type="CDD" id="cd00063">
    <property type="entry name" value="FN3"/>
    <property type="match status" value="1"/>
</dbReference>
<evidence type="ECO:0000256" key="1">
    <source>
        <dbReference type="SAM" id="SignalP"/>
    </source>
</evidence>
<dbReference type="PROSITE" id="PS50853">
    <property type="entry name" value="FN3"/>
    <property type="match status" value="1"/>
</dbReference>